<evidence type="ECO:0000313" key="3">
    <source>
        <dbReference type="Proteomes" id="UP000275078"/>
    </source>
</evidence>
<sequence length="183" mass="21185">MPYNFESHLRQVRLKVGRHPGTHLFVEWASSATDEITQEGTITRAARYRTGYNFRKSYDSSQVASMRPFEWHRCITERSLSKLGFPIQCELYLPRNTHVIPNELSGTIHLTGPSTRQFLAKGMDERYRLGPQQSGKNYFDEQTDKMNGSHQTDQLGGRHMTKHQDKLFRHTYRPTLLTGLSAI</sequence>
<dbReference type="EMBL" id="ML119674">
    <property type="protein sequence ID" value="RPA82120.1"/>
    <property type="molecule type" value="Genomic_DNA"/>
</dbReference>
<accession>A0A3N4IDA4</accession>
<name>A0A3N4IDA4_ASCIM</name>
<dbReference type="AlphaFoldDB" id="A0A3N4IDA4"/>
<proteinExistence type="predicted"/>
<feature type="compositionally biased region" description="Polar residues" evidence="1">
    <location>
        <begin position="145"/>
        <end position="154"/>
    </location>
</feature>
<evidence type="ECO:0000313" key="2">
    <source>
        <dbReference type="EMBL" id="RPA82120.1"/>
    </source>
</evidence>
<gene>
    <name evidence="2" type="ORF">BJ508DRAFT_306016</name>
</gene>
<dbReference type="Proteomes" id="UP000275078">
    <property type="component" value="Unassembled WGS sequence"/>
</dbReference>
<keyword evidence="3" id="KW-1185">Reference proteome</keyword>
<evidence type="ECO:0000256" key="1">
    <source>
        <dbReference type="SAM" id="MobiDB-lite"/>
    </source>
</evidence>
<reference evidence="2 3" key="1">
    <citation type="journal article" date="2018" name="Nat. Ecol. Evol.">
        <title>Pezizomycetes genomes reveal the molecular basis of ectomycorrhizal truffle lifestyle.</title>
        <authorList>
            <person name="Murat C."/>
            <person name="Payen T."/>
            <person name="Noel B."/>
            <person name="Kuo A."/>
            <person name="Morin E."/>
            <person name="Chen J."/>
            <person name="Kohler A."/>
            <person name="Krizsan K."/>
            <person name="Balestrini R."/>
            <person name="Da Silva C."/>
            <person name="Montanini B."/>
            <person name="Hainaut M."/>
            <person name="Levati E."/>
            <person name="Barry K.W."/>
            <person name="Belfiori B."/>
            <person name="Cichocki N."/>
            <person name="Clum A."/>
            <person name="Dockter R.B."/>
            <person name="Fauchery L."/>
            <person name="Guy J."/>
            <person name="Iotti M."/>
            <person name="Le Tacon F."/>
            <person name="Lindquist E.A."/>
            <person name="Lipzen A."/>
            <person name="Malagnac F."/>
            <person name="Mello A."/>
            <person name="Molinier V."/>
            <person name="Miyauchi S."/>
            <person name="Poulain J."/>
            <person name="Riccioni C."/>
            <person name="Rubini A."/>
            <person name="Sitrit Y."/>
            <person name="Splivallo R."/>
            <person name="Traeger S."/>
            <person name="Wang M."/>
            <person name="Zifcakova L."/>
            <person name="Wipf D."/>
            <person name="Zambonelli A."/>
            <person name="Paolocci F."/>
            <person name="Nowrousian M."/>
            <person name="Ottonello S."/>
            <person name="Baldrian P."/>
            <person name="Spatafora J.W."/>
            <person name="Henrissat B."/>
            <person name="Nagy L.G."/>
            <person name="Aury J.M."/>
            <person name="Wincker P."/>
            <person name="Grigoriev I.V."/>
            <person name="Bonfante P."/>
            <person name="Martin F.M."/>
        </authorList>
    </citation>
    <scope>NUCLEOTIDE SEQUENCE [LARGE SCALE GENOMIC DNA]</scope>
    <source>
        <strain evidence="2 3">RN42</strain>
    </source>
</reference>
<organism evidence="2 3">
    <name type="scientific">Ascobolus immersus RN42</name>
    <dbReference type="NCBI Taxonomy" id="1160509"/>
    <lineage>
        <taxon>Eukaryota</taxon>
        <taxon>Fungi</taxon>
        <taxon>Dikarya</taxon>
        <taxon>Ascomycota</taxon>
        <taxon>Pezizomycotina</taxon>
        <taxon>Pezizomycetes</taxon>
        <taxon>Pezizales</taxon>
        <taxon>Ascobolaceae</taxon>
        <taxon>Ascobolus</taxon>
    </lineage>
</organism>
<feature type="region of interest" description="Disordered" evidence="1">
    <location>
        <begin position="130"/>
        <end position="158"/>
    </location>
</feature>
<protein>
    <submittedName>
        <fullName evidence="2">Uncharacterized protein</fullName>
    </submittedName>
</protein>